<accession>A0A6A6EXL5</accession>
<evidence type="ECO:0000256" key="1">
    <source>
        <dbReference type="SAM" id="MobiDB-lite"/>
    </source>
</evidence>
<gene>
    <name evidence="2" type="ORF">CERZMDRAFT_103660</name>
</gene>
<keyword evidence="3" id="KW-1185">Reference proteome</keyword>
<proteinExistence type="predicted"/>
<organism evidence="2 3">
    <name type="scientific">Cercospora zeae-maydis SCOH1-5</name>
    <dbReference type="NCBI Taxonomy" id="717836"/>
    <lineage>
        <taxon>Eukaryota</taxon>
        <taxon>Fungi</taxon>
        <taxon>Dikarya</taxon>
        <taxon>Ascomycota</taxon>
        <taxon>Pezizomycotina</taxon>
        <taxon>Dothideomycetes</taxon>
        <taxon>Dothideomycetidae</taxon>
        <taxon>Mycosphaerellales</taxon>
        <taxon>Mycosphaerellaceae</taxon>
        <taxon>Cercospora</taxon>
    </lineage>
</organism>
<evidence type="ECO:0000313" key="3">
    <source>
        <dbReference type="Proteomes" id="UP000799539"/>
    </source>
</evidence>
<feature type="region of interest" description="Disordered" evidence="1">
    <location>
        <begin position="1"/>
        <end position="25"/>
    </location>
</feature>
<dbReference type="EMBL" id="ML992746">
    <property type="protein sequence ID" value="KAF2206202.1"/>
    <property type="molecule type" value="Genomic_DNA"/>
</dbReference>
<evidence type="ECO:0000313" key="2">
    <source>
        <dbReference type="EMBL" id="KAF2206202.1"/>
    </source>
</evidence>
<dbReference type="AlphaFoldDB" id="A0A6A6EXL5"/>
<sequence length="103" mass="11154">MSGSSAVVGGPGVSANRHGRFHEPGSHGTCMLPVRLARCLRAQSPRKNVYPHLEDKFDFIVLAKSQCLGDLPISQVQQSQAAYTPQASITRLTYPPVHLMAGR</sequence>
<reference evidence="2" key="1">
    <citation type="journal article" date="2020" name="Stud. Mycol.">
        <title>101 Dothideomycetes genomes: a test case for predicting lifestyles and emergence of pathogens.</title>
        <authorList>
            <person name="Haridas S."/>
            <person name="Albert R."/>
            <person name="Binder M."/>
            <person name="Bloem J."/>
            <person name="Labutti K."/>
            <person name="Salamov A."/>
            <person name="Andreopoulos B."/>
            <person name="Baker S."/>
            <person name="Barry K."/>
            <person name="Bills G."/>
            <person name="Bluhm B."/>
            <person name="Cannon C."/>
            <person name="Castanera R."/>
            <person name="Culley D."/>
            <person name="Daum C."/>
            <person name="Ezra D."/>
            <person name="Gonzalez J."/>
            <person name="Henrissat B."/>
            <person name="Kuo A."/>
            <person name="Liang C."/>
            <person name="Lipzen A."/>
            <person name="Lutzoni F."/>
            <person name="Magnuson J."/>
            <person name="Mondo S."/>
            <person name="Nolan M."/>
            <person name="Ohm R."/>
            <person name="Pangilinan J."/>
            <person name="Park H.-J."/>
            <person name="Ramirez L."/>
            <person name="Alfaro M."/>
            <person name="Sun H."/>
            <person name="Tritt A."/>
            <person name="Yoshinaga Y."/>
            <person name="Zwiers L.-H."/>
            <person name="Turgeon B."/>
            <person name="Goodwin S."/>
            <person name="Spatafora J."/>
            <person name="Crous P."/>
            <person name="Grigoriev I."/>
        </authorList>
    </citation>
    <scope>NUCLEOTIDE SEQUENCE</scope>
    <source>
        <strain evidence="2">SCOH1-5</strain>
    </source>
</reference>
<protein>
    <submittedName>
        <fullName evidence="2">Uncharacterized protein</fullName>
    </submittedName>
</protein>
<name>A0A6A6EXL5_9PEZI</name>
<dbReference type="Proteomes" id="UP000799539">
    <property type="component" value="Unassembled WGS sequence"/>
</dbReference>